<reference evidence="3" key="1">
    <citation type="submission" date="2013-07" db="EMBL/GenBank/DDBJ databases">
        <authorList>
            <consortium name="The Broad Institute Genome Sequencing Platform"/>
            <person name="Cuomo C."/>
            <person name="Litvintseva A."/>
            <person name="Chen Y."/>
            <person name="Heitman J."/>
            <person name="Sun S."/>
            <person name="Springer D."/>
            <person name="Dromer F."/>
            <person name="Young S.K."/>
            <person name="Zeng Q."/>
            <person name="Gargeya S."/>
            <person name="Fitzgerald M."/>
            <person name="Abouelleil A."/>
            <person name="Alvarado L."/>
            <person name="Berlin A.M."/>
            <person name="Chapman S.B."/>
            <person name="Dewar J."/>
            <person name="Goldberg J."/>
            <person name="Griggs A."/>
            <person name="Gujja S."/>
            <person name="Hansen M."/>
            <person name="Howarth C."/>
            <person name="Imamovic A."/>
            <person name="Larimer J."/>
            <person name="McCowan C."/>
            <person name="Murphy C."/>
            <person name="Pearson M."/>
            <person name="Priest M."/>
            <person name="Roberts A."/>
            <person name="Saif S."/>
            <person name="Shea T."/>
            <person name="Sykes S."/>
            <person name="Wortman J."/>
            <person name="Nusbaum C."/>
            <person name="Birren B."/>
        </authorList>
    </citation>
    <scope>NUCLEOTIDE SEQUENCE</scope>
    <source>
        <strain evidence="3">CBS 10737</strain>
    </source>
</reference>
<dbReference type="RefSeq" id="XP_070059436.1">
    <property type="nucleotide sequence ID" value="XM_070203335.1"/>
</dbReference>
<keyword evidence="2" id="KW-0472">Membrane</keyword>
<protein>
    <submittedName>
        <fullName evidence="3">Uncharacterized protein</fullName>
    </submittedName>
</protein>
<reference evidence="3" key="2">
    <citation type="submission" date="2024-02" db="EMBL/GenBank/DDBJ databases">
        <title>Comparative genomics of Cryptococcus and Kwoniella reveals pathogenesis evolution and contrasting modes of karyotype evolution via chromosome fusion or intercentromeric recombination.</title>
        <authorList>
            <person name="Coelho M.A."/>
            <person name="David-Palma M."/>
            <person name="Shea T."/>
            <person name="Bowers K."/>
            <person name="McGinley-Smith S."/>
            <person name="Mohammad A.W."/>
            <person name="Gnirke A."/>
            <person name="Yurkov A.M."/>
            <person name="Nowrousian M."/>
            <person name="Sun S."/>
            <person name="Cuomo C.A."/>
            <person name="Heitman J."/>
        </authorList>
    </citation>
    <scope>NUCLEOTIDE SEQUENCE</scope>
    <source>
        <strain evidence="3">CBS 10737</strain>
    </source>
</reference>
<feature type="region of interest" description="Disordered" evidence="1">
    <location>
        <begin position="671"/>
        <end position="775"/>
    </location>
</feature>
<feature type="region of interest" description="Disordered" evidence="1">
    <location>
        <begin position="503"/>
        <end position="541"/>
    </location>
</feature>
<organism evidence="3 4">
    <name type="scientific">Kwoniella pini CBS 10737</name>
    <dbReference type="NCBI Taxonomy" id="1296096"/>
    <lineage>
        <taxon>Eukaryota</taxon>
        <taxon>Fungi</taxon>
        <taxon>Dikarya</taxon>
        <taxon>Basidiomycota</taxon>
        <taxon>Agaricomycotina</taxon>
        <taxon>Tremellomycetes</taxon>
        <taxon>Tremellales</taxon>
        <taxon>Cryptococcaceae</taxon>
        <taxon>Kwoniella</taxon>
    </lineage>
</organism>
<feature type="compositionally biased region" description="Pro residues" evidence="1">
    <location>
        <begin position="407"/>
        <end position="416"/>
    </location>
</feature>
<feature type="compositionally biased region" description="Polar residues" evidence="1">
    <location>
        <begin position="700"/>
        <end position="724"/>
    </location>
</feature>
<feature type="compositionally biased region" description="Low complexity" evidence="1">
    <location>
        <begin position="671"/>
        <end position="681"/>
    </location>
</feature>
<feature type="compositionally biased region" description="Polar residues" evidence="1">
    <location>
        <begin position="482"/>
        <end position="491"/>
    </location>
</feature>
<feature type="compositionally biased region" description="Polar residues" evidence="1">
    <location>
        <begin position="505"/>
        <end position="515"/>
    </location>
</feature>
<accession>A0AAJ8MT86</accession>
<feature type="region of interest" description="Disordered" evidence="1">
    <location>
        <begin position="295"/>
        <end position="314"/>
    </location>
</feature>
<proteinExistence type="predicted"/>
<evidence type="ECO:0000313" key="3">
    <source>
        <dbReference type="EMBL" id="WWC72562.1"/>
    </source>
</evidence>
<evidence type="ECO:0000313" key="4">
    <source>
        <dbReference type="Proteomes" id="UP000094020"/>
    </source>
</evidence>
<feature type="compositionally biased region" description="Low complexity" evidence="1">
    <location>
        <begin position="755"/>
        <end position="775"/>
    </location>
</feature>
<feature type="transmembrane region" description="Helical" evidence="2">
    <location>
        <begin position="342"/>
        <end position="366"/>
    </location>
</feature>
<sequence length="775" mass="86188">MNTFISASSPLFRYQPCKSCEVTQGFQSGSDFSGRDYNGTESGMITRTAGTSVSMNCTGTGISFDISYSSPNNSSFKPFLRINGSSPSTSQNATSTSIRGLPLAQHTFELDILSSHDSSDTNNNTVPNDWIRINGATCNLGYAINSQTKNETIDDTAWRDWKIYLTPGWNMLEKDVSNYIDLDQYQAELPTSSRNYNNSISWTEQSNAANQIFFAASAVWVYGIVGDQAGSFEVILDNTAQGVFDGSGGPRVYNSILYHASNLLDTNHTIMLRNIEEGKRLSIDRLISMSGLTPLTNTLPSSPPSPSASQTMSSVEVSSYYPSSTAPAAEQLGLPTSLSGEAIAGIVVAASIVLIAFMITWIFACLRKRKEHKINQETESRRSEGLDNEKAQTTFFRFSSRASSPNRPHPFHPLPSPKNLLQEPQATIQSSIPQQQNNTNSFLKINNSRFSRSTNNQQSEIISDLPTTSENDLGHIPKKSISGLNISNPQPITIQRKNSEDYLPSLSSASSQIQPLNPKKSSEKLNPKHKHKHEHEHELTTAPVESRINTSQLLHNNRFETNQSDSNVESIRRETKPPLVAALSGKTSSPLTELSKSTFISKKNSKPFNFEEKNYFGRKSKQSLNNERKSISNSLKTVKTNYTNYTDEENGILSMYAKFPTGIERQSKRNTQFQFQENEQQQQREEDNLSGVGVALGSPMQDNNFQWTNNEPVPQNSNNDITKFNRNNNDNEEEEEEEFKPPTRRFFGLGDRPKSGVSNKSGKTVSSVGSGWRYM</sequence>
<name>A0AAJ8MT86_9TREE</name>
<dbReference type="KEGG" id="kpin:30176281"/>
<gene>
    <name evidence="3" type="ORF">I206_106524</name>
</gene>
<dbReference type="EMBL" id="CP144527">
    <property type="protein sequence ID" value="WWC72562.1"/>
    <property type="molecule type" value="Genomic_DNA"/>
</dbReference>
<feature type="compositionally biased region" description="Polar residues" evidence="1">
    <location>
        <begin position="452"/>
        <end position="471"/>
    </location>
</feature>
<dbReference type="GeneID" id="30176281"/>
<dbReference type="Gene3D" id="2.60.120.260">
    <property type="entry name" value="Galactose-binding domain-like"/>
    <property type="match status" value="1"/>
</dbReference>
<keyword evidence="2" id="KW-0812">Transmembrane</keyword>
<evidence type="ECO:0000256" key="2">
    <source>
        <dbReference type="SAM" id="Phobius"/>
    </source>
</evidence>
<feature type="region of interest" description="Disordered" evidence="1">
    <location>
        <begin position="452"/>
        <end position="491"/>
    </location>
</feature>
<feature type="region of interest" description="Disordered" evidence="1">
    <location>
        <begin position="398"/>
        <end position="420"/>
    </location>
</feature>
<dbReference type="Proteomes" id="UP000094020">
    <property type="component" value="Chromosome 9"/>
</dbReference>
<keyword evidence="4" id="KW-1185">Reference proteome</keyword>
<keyword evidence="2" id="KW-1133">Transmembrane helix</keyword>
<evidence type="ECO:0000256" key="1">
    <source>
        <dbReference type="SAM" id="MobiDB-lite"/>
    </source>
</evidence>
<dbReference type="AlphaFoldDB" id="A0AAJ8MT86"/>